<sequence>MISFFHFFLFNGQRDKSVATCIQQRMAMAPPLRPRRNNRCTRIVARAKAILMTPPKIRMNPNNPKASCKREWQWIGRQCRRIARCCTVKL</sequence>
<dbReference type="Proteomes" id="UP000053660">
    <property type="component" value="Unassembled WGS sequence"/>
</dbReference>
<evidence type="ECO:0000313" key="2">
    <source>
        <dbReference type="Proteomes" id="UP000053660"/>
    </source>
</evidence>
<evidence type="ECO:0000313" key="1">
    <source>
        <dbReference type="EMBL" id="KHJ87045.1"/>
    </source>
</evidence>
<name>A0A0B1SV20_OESDE</name>
<accession>A0A0B1SV20</accession>
<dbReference type="AlphaFoldDB" id="A0A0B1SV20"/>
<proteinExistence type="predicted"/>
<gene>
    <name evidence="1" type="ORF">OESDEN_13188</name>
</gene>
<organism evidence="1 2">
    <name type="scientific">Oesophagostomum dentatum</name>
    <name type="common">Nodular worm</name>
    <dbReference type="NCBI Taxonomy" id="61180"/>
    <lineage>
        <taxon>Eukaryota</taxon>
        <taxon>Metazoa</taxon>
        <taxon>Ecdysozoa</taxon>
        <taxon>Nematoda</taxon>
        <taxon>Chromadorea</taxon>
        <taxon>Rhabditida</taxon>
        <taxon>Rhabditina</taxon>
        <taxon>Rhabditomorpha</taxon>
        <taxon>Strongyloidea</taxon>
        <taxon>Strongylidae</taxon>
        <taxon>Oesophagostomum</taxon>
    </lineage>
</organism>
<protein>
    <submittedName>
        <fullName evidence="1">Uncharacterized protein</fullName>
    </submittedName>
</protein>
<dbReference type="EMBL" id="KN558697">
    <property type="protein sequence ID" value="KHJ87045.1"/>
    <property type="molecule type" value="Genomic_DNA"/>
</dbReference>
<keyword evidence="2" id="KW-1185">Reference proteome</keyword>
<reference evidence="1 2" key="1">
    <citation type="submission" date="2014-03" db="EMBL/GenBank/DDBJ databases">
        <title>Draft genome of the hookworm Oesophagostomum dentatum.</title>
        <authorList>
            <person name="Mitreva M."/>
        </authorList>
    </citation>
    <scope>NUCLEOTIDE SEQUENCE [LARGE SCALE GENOMIC DNA]</scope>
    <source>
        <strain evidence="1 2">OD-Hann</strain>
    </source>
</reference>